<evidence type="ECO:0000256" key="12">
    <source>
        <dbReference type="SAM" id="SignalP"/>
    </source>
</evidence>
<dbReference type="InterPro" id="IPR000531">
    <property type="entry name" value="Beta-barrel_TonB"/>
</dbReference>
<dbReference type="Gene3D" id="2.60.40.1120">
    <property type="entry name" value="Carboxypeptidase-like, regulatory domain"/>
    <property type="match status" value="1"/>
</dbReference>
<organism evidence="15 16">
    <name type="scientific">Pedobacter chinensis</name>
    <dbReference type="NCBI Taxonomy" id="2282421"/>
    <lineage>
        <taxon>Bacteria</taxon>
        <taxon>Pseudomonadati</taxon>
        <taxon>Bacteroidota</taxon>
        <taxon>Sphingobacteriia</taxon>
        <taxon>Sphingobacteriales</taxon>
        <taxon>Sphingobacteriaceae</taxon>
        <taxon>Pedobacter</taxon>
    </lineage>
</organism>
<comment type="subcellular location">
    <subcellularLocation>
        <location evidence="1 10">Cell outer membrane</location>
        <topology evidence="1 10">Multi-pass membrane protein</topology>
    </subcellularLocation>
</comment>
<keyword evidence="9 10" id="KW-0998">Cell outer membrane</keyword>
<evidence type="ECO:0000259" key="13">
    <source>
        <dbReference type="Pfam" id="PF00593"/>
    </source>
</evidence>
<dbReference type="InterPro" id="IPR036942">
    <property type="entry name" value="Beta-barrel_TonB_sf"/>
</dbReference>
<dbReference type="Gene3D" id="2.40.170.20">
    <property type="entry name" value="TonB-dependent receptor, beta-barrel domain"/>
    <property type="match status" value="1"/>
</dbReference>
<dbReference type="Pfam" id="PF07715">
    <property type="entry name" value="Plug"/>
    <property type="match status" value="1"/>
</dbReference>
<reference evidence="15 16" key="1">
    <citation type="submission" date="2018-07" db="EMBL/GenBank/DDBJ databases">
        <title>Pedobacter sp. nov., isolated from soil.</title>
        <authorList>
            <person name="Zhou L.Y."/>
            <person name="Du Z.J."/>
        </authorList>
    </citation>
    <scope>NUCLEOTIDE SEQUENCE [LARGE SCALE GENOMIC DNA]</scope>
    <source>
        <strain evidence="15 16">JDX94</strain>
    </source>
</reference>
<dbReference type="RefSeq" id="WP_115404285.1">
    <property type="nucleotide sequence ID" value="NZ_QPKV01000008.1"/>
</dbReference>
<keyword evidence="8 15" id="KW-0675">Receptor</keyword>
<dbReference type="InterPro" id="IPR012910">
    <property type="entry name" value="Plug_dom"/>
</dbReference>
<protein>
    <submittedName>
        <fullName evidence="15">TonB-dependent receptor</fullName>
    </submittedName>
</protein>
<evidence type="ECO:0000256" key="3">
    <source>
        <dbReference type="ARBA" id="ARBA00022452"/>
    </source>
</evidence>
<proteinExistence type="inferred from homology"/>
<name>A0A369PRK9_9SPHI</name>
<evidence type="ECO:0000256" key="6">
    <source>
        <dbReference type="ARBA" id="ARBA00023077"/>
    </source>
</evidence>
<dbReference type="GO" id="GO:0044718">
    <property type="term" value="P:siderophore transmembrane transport"/>
    <property type="evidence" value="ECO:0007669"/>
    <property type="project" value="TreeGrafter"/>
</dbReference>
<dbReference type="SUPFAM" id="SSF49464">
    <property type="entry name" value="Carboxypeptidase regulatory domain-like"/>
    <property type="match status" value="1"/>
</dbReference>
<dbReference type="PROSITE" id="PS52016">
    <property type="entry name" value="TONB_DEPENDENT_REC_3"/>
    <property type="match status" value="1"/>
</dbReference>
<evidence type="ECO:0000256" key="4">
    <source>
        <dbReference type="ARBA" id="ARBA00022692"/>
    </source>
</evidence>
<dbReference type="GO" id="GO:0009279">
    <property type="term" value="C:cell outer membrane"/>
    <property type="evidence" value="ECO:0007669"/>
    <property type="project" value="UniProtKB-SubCell"/>
</dbReference>
<dbReference type="Pfam" id="PF13620">
    <property type="entry name" value="CarboxypepD_reg"/>
    <property type="match status" value="1"/>
</dbReference>
<keyword evidence="16" id="KW-1185">Reference proteome</keyword>
<dbReference type="Pfam" id="PF00593">
    <property type="entry name" value="TonB_dep_Rec_b-barrel"/>
    <property type="match status" value="1"/>
</dbReference>
<accession>A0A369PRK9</accession>
<feature type="domain" description="TonB-dependent receptor plug" evidence="14">
    <location>
        <begin position="120"/>
        <end position="224"/>
    </location>
</feature>
<comment type="caution">
    <text evidence="15">The sequence shown here is derived from an EMBL/GenBank/DDBJ whole genome shotgun (WGS) entry which is preliminary data.</text>
</comment>
<dbReference type="InterPro" id="IPR037066">
    <property type="entry name" value="Plug_dom_sf"/>
</dbReference>
<dbReference type="Proteomes" id="UP000253961">
    <property type="component" value="Unassembled WGS sequence"/>
</dbReference>
<dbReference type="InterPro" id="IPR008969">
    <property type="entry name" value="CarboxyPept-like_regulatory"/>
</dbReference>
<dbReference type="InterPro" id="IPR039426">
    <property type="entry name" value="TonB-dep_rcpt-like"/>
</dbReference>
<keyword evidence="7 10" id="KW-0472">Membrane</keyword>
<evidence type="ECO:0000256" key="8">
    <source>
        <dbReference type="ARBA" id="ARBA00023170"/>
    </source>
</evidence>
<evidence type="ECO:0000256" key="1">
    <source>
        <dbReference type="ARBA" id="ARBA00004571"/>
    </source>
</evidence>
<gene>
    <name evidence="15" type="ORF">DU508_18700</name>
</gene>
<evidence type="ECO:0000256" key="2">
    <source>
        <dbReference type="ARBA" id="ARBA00022448"/>
    </source>
</evidence>
<keyword evidence="2 10" id="KW-0813">Transport</keyword>
<feature type="chain" id="PRO_5017043145" evidence="12">
    <location>
        <begin position="21"/>
        <end position="796"/>
    </location>
</feature>
<keyword evidence="3 10" id="KW-1134">Transmembrane beta strand</keyword>
<evidence type="ECO:0000256" key="5">
    <source>
        <dbReference type="ARBA" id="ARBA00022729"/>
    </source>
</evidence>
<dbReference type="AlphaFoldDB" id="A0A369PRK9"/>
<dbReference type="PANTHER" id="PTHR30069:SF29">
    <property type="entry name" value="HEMOGLOBIN AND HEMOGLOBIN-HAPTOGLOBIN-BINDING PROTEIN 1-RELATED"/>
    <property type="match status" value="1"/>
</dbReference>
<evidence type="ECO:0000256" key="10">
    <source>
        <dbReference type="PROSITE-ProRule" id="PRU01360"/>
    </source>
</evidence>
<evidence type="ECO:0000256" key="11">
    <source>
        <dbReference type="RuleBase" id="RU003357"/>
    </source>
</evidence>
<dbReference type="PANTHER" id="PTHR30069">
    <property type="entry name" value="TONB-DEPENDENT OUTER MEMBRANE RECEPTOR"/>
    <property type="match status" value="1"/>
</dbReference>
<sequence length="796" mass="90101">MKFFFTTVIIFCLCPAITFAQKSGTLQGRVSDVNGNPLSGLTLQISNTNHKTQSDTGGRYRFEIQAGKYQLICSGIGYEISVREIEIHPAQRMTHDFRMKSLDQELQTVQINGKTAIQEVRETPFNVVALDARASYNTTLDLAHLLNKSSGVRIRETGGVGSDVAISLNGFTGRHVKVFIDGLPMQGFGSAFQLNNIPATMAERIEVYKGVVPIEFGADALGGVINIVTNQSANTYVDASYSYGSFNSHRTNINLNHTTKSGLSVQLSGIYNFSDNNYPVYGRIFDLDRNLLPLETQKVRRFNDKYENISFVGKIGFVGKAWADRFFIGLTAGKVDKGIQNANNLFTVFGERSSHSNMLAPTLSYDKRNLFTKRLSVRLNANYNYNSNTNIDTASRIYNWLGQSRPNRGRGEAVGTSSMTEFSNRNGSANANVSYSLDEKHSLSMNDVYTHFIRMPSSSLTAEELDETDLMRRMNIKNVLGISYRYRHSRNWNVNLFGKQYHTKAIGPENISTSNTGTSYVERTESFPAWGYGMATTYFLKDMQFKFSAEKAVRLPTEQELFGDELFEFGNLSLKPETSYNLNLGFLMNKALSEDHALYLDVNTYYRQIEDYIMRNIEQRFGTGFNTNHGRARNMGIDGELRYYYKDKIMLGATATYMDLRDKEKFRSATGTAISYTYDGRFPNVPYCFGNIDAAYYLHNLGHKGNTLNLGYALNFVGEFFLKPESFGSSEKATLPQQVYHDLIATYIMENGRYNITLEAKDFTNVRLFDNFGMEKPARVFNVKVRYFFMNRANKK</sequence>
<feature type="signal peptide" evidence="12">
    <location>
        <begin position="1"/>
        <end position="20"/>
    </location>
</feature>
<evidence type="ECO:0000256" key="9">
    <source>
        <dbReference type="ARBA" id="ARBA00023237"/>
    </source>
</evidence>
<dbReference type="GO" id="GO:0015344">
    <property type="term" value="F:siderophore uptake transmembrane transporter activity"/>
    <property type="evidence" value="ECO:0007669"/>
    <property type="project" value="TreeGrafter"/>
</dbReference>
<dbReference type="Gene3D" id="2.170.130.10">
    <property type="entry name" value="TonB-dependent receptor, plug domain"/>
    <property type="match status" value="1"/>
</dbReference>
<keyword evidence="5 12" id="KW-0732">Signal</keyword>
<dbReference type="EMBL" id="QPKV01000008">
    <property type="protein sequence ID" value="RDC55174.1"/>
    <property type="molecule type" value="Genomic_DNA"/>
</dbReference>
<dbReference type="SUPFAM" id="SSF56935">
    <property type="entry name" value="Porins"/>
    <property type="match status" value="1"/>
</dbReference>
<keyword evidence="4 10" id="KW-0812">Transmembrane</keyword>
<keyword evidence="6 11" id="KW-0798">TonB box</keyword>
<evidence type="ECO:0000256" key="7">
    <source>
        <dbReference type="ARBA" id="ARBA00023136"/>
    </source>
</evidence>
<evidence type="ECO:0000313" key="16">
    <source>
        <dbReference type="Proteomes" id="UP000253961"/>
    </source>
</evidence>
<feature type="domain" description="TonB-dependent receptor-like beta-barrel" evidence="13">
    <location>
        <begin position="363"/>
        <end position="747"/>
    </location>
</feature>
<comment type="similarity">
    <text evidence="10 11">Belongs to the TonB-dependent receptor family.</text>
</comment>
<evidence type="ECO:0000313" key="15">
    <source>
        <dbReference type="EMBL" id="RDC55174.1"/>
    </source>
</evidence>
<dbReference type="OrthoDB" id="9812892at2"/>
<evidence type="ECO:0000259" key="14">
    <source>
        <dbReference type="Pfam" id="PF07715"/>
    </source>
</evidence>